<gene>
    <name evidence="1" type="ORF">A3J54_00970</name>
</gene>
<evidence type="ECO:0000313" key="1">
    <source>
        <dbReference type="EMBL" id="OGZ46596.1"/>
    </source>
</evidence>
<dbReference type="STRING" id="1802117.A3J54_00970"/>
<comment type="caution">
    <text evidence="1">The sequence shown here is derived from an EMBL/GenBank/DDBJ whole genome shotgun (WGS) entry which is preliminary data.</text>
</comment>
<accession>A0A1G2G8Q9</accession>
<evidence type="ECO:0000313" key="2">
    <source>
        <dbReference type="Proteomes" id="UP000176576"/>
    </source>
</evidence>
<sequence>MRPYPNEGEVFEMTGDFDINTPEKLIEALGRTGECLHEGIPLIGIKKAKFKLLRAGGYGVAISPKVWRTCLGAMEPCV</sequence>
<dbReference type="EMBL" id="MHNN01000007">
    <property type="protein sequence ID" value="OGZ46596.1"/>
    <property type="molecule type" value="Genomic_DNA"/>
</dbReference>
<organism evidence="1 2">
    <name type="scientific">Candidatus Ryanbacteria bacterium RIFCSPHIGHO2_02_FULL_45_13b</name>
    <dbReference type="NCBI Taxonomy" id="1802117"/>
    <lineage>
        <taxon>Bacteria</taxon>
        <taxon>Candidatus Ryaniibacteriota</taxon>
    </lineage>
</organism>
<name>A0A1G2G8Q9_9BACT</name>
<reference evidence="1 2" key="1">
    <citation type="journal article" date="2016" name="Nat. Commun.">
        <title>Thousands of microbial genomes shed light on interconnected biogeochemical processes in an aquifer system.</title>
        <authorList>
            <person name="Anantharaman K."/>
            <person name="Brown C.T."/>
            <person name="Hug L.A."/>
            <person name="Sharon I."/>
            <person name="Castelle C.J."/>
            <person name="Probst A.J."/>
            <person name="Thomas B.C."/>
            <person name="Singh A."/>
            <person name="Wilkins M.J."/>
            <person name="Karaoz U."/>
            <person name="Brodie E.L."/>
            <person name="Williams K.H."/>
            <person name="Hubbard S.S."/>
            <person name="Banfield J.F."/>
        </authorList>
    </citation>
    <scope>NUCLEOTIDE SEQUENCE [LARGE SCALE GENOMIC DNA]</scope>
</reference>
<proteinExistence type="predicted"/>
<dbReference type="AlphaFoldDB" id="A0A1G2G8Q9"/>
<dbReference type="Proteomes" id="UP000176576">
    <property type="component" value="Unassembled WGS sequence"/>
</dbReference>
<protein>
    <submittedName>
        <fullName evidence="1">Uncharacterized protein</fullName>
    </submittedName>
</protein>